<accession>A0ACC0Y6F1</accession>
<dbReference type="EMBL" id="CM047743">
    <property type="protein sequence ID" value="KAJ0029785.1"/>
    <property type="molecule type" value="Genomic_DNA"/>
</dbReference>
<sequence length="112" mass="12137">MATMAVEMMLRCATDCSLSFNDFDIERRPYHKNCSCALHNLKGVCPNACSKQNNISFSKKKSWPDCSLSTTVSSSNFSCQASCSTDSSLLSFRIKEDANGALSSTSGNGRSN</sequence>
<proteinExistence type="predicted"/>
<name>A0ACC0Y6F1_9ROSI</name>
<organism evidence="1 2">
    <name type="scientific">Pistacia integerrima</name>
    <dbReference type="NCBI Taxonomy" id="434235"/>
    <lineage>
        <taxon>Eukaryota</taxon>
        <taxon>Viridiplantae</taxon>
        <taxon>Streptophyta</taxon>
        <taxon>Embryophyta</taxon>
        <taxon>Tracheophyta</taxon>
        <taxon>Spermatophyta</taxon>
        <taxon>Magnoliopsida</taxon>
        <taxon>eudicotyledons</taxon>
        <taxon>Gunneridae</taxon>
        <taxon>Pentapetalae</taxon>
        <taxon>rosids</taxon>
        <taxon>malvids</taxon>
        <taxon>Sapindales</taxon>
        <taxon>Anacardiaceae</taxon>
        <taxon>Pistacia</taxon>
    </lineage>
</organism>
<keyword evidence="2" id="KW-1185">Reference proteome</keyword>
<gene>
    <name evidence="1" type="ORF">Pint_14697</name>
</gene>
<dbReference type="Proteomes" id="UP001163603">
    <property type="component" value="Chromosome 8"/>
</dbReference>
<protein>
    <submittedName>
        <fullName evidence="1">Uncharacterized protein</fullName>
    </submittedName>
</protein>
<evidence type="ECO:0000313" key="1">
    <source>
        <dbReference type="EMBL" id="KAJ0029785.1"/>
    </source>
</evidence>
<comment type="caution">
    <text evidence="1">The sequence shown here is derived from an EMBL/GenBank/DDBJ whole genome shotgun (WGS) entry which is preliminary data.</text>
</comment>
<reference evidence="2" key="1">
    <citation type="journal article" date="2023" name="G3 (Bethesda)">
        <title>Genome assembly and association tests identify interacting loci associated with vigor, precocity, and sex in interspecific pistachio rootstocks.</title>
        <authorList>
            <person name="Palmer W."/>
            <person name="Jacygrad E."/>
            <person name="Sagayaradj S."/>
            <person name="Cavanaugh K."/>
            <person name="Han R."/>
            <person name="Bertier L."/>
            <person name="Beede B."/>
            <person name="Kafkas S."/>
            <person name="Golino D."/>
            <person name="Preece J."/>
            <person name="Michelmore R."/>
        </authorList>
    </citation>
    <scope>NUCLEOTIDE SEQUENCE [LARGE SCALE GENOMIC DNA]</scope>
</reference>
<evidence type="ECO:0000313" key="2">
    <source>
        <dbReference type="Proteomes" id="UP001163603"/>
    </source>
</evidence>